<dbReference type="CDD" id="cd00159">
    <property type="entry name" value="RhoGAP"/>
    <property type="match status" value="1"/>
</dbReference>
<reference evidence="4" key="1">
    <citation type="submission" date="2020-11" db="EMBL/GenBank/DDBJ databases">
        <authorList>
            <person name="Tran Van P."/>
        </authorList>
    </citation>
    <scope>NUCLEOTIDE SEQUENCE</scope>
</reference>
<dbReference type="InterPro" id="IPR000198">
    <property type="entry name" value="RhoGAP_dom"/>
</dbReference>
<feature type="compositionally biased region" description="Basic residues" evidence="2">
    <location>
        <begin position="328"/>
        <end position="351"/>
    </location>
</feature>
<organism evidence="4">
    <name type="scientific">Notodromas monacha</name>
    <dbReference type="NCBI Taxonomy" id="399045"/>
    <lineage>
        <taxon>Eukaryota</taxon>
        <taxon>Metazoa</taxon>
        <taxon>Ecdysozoa</taxon>
        <taxon>Arthropoda</taxon>
        <taxon>Crustacea</taxon>
        <taxon>Oligostraca</taxon>
        <taxon>Ostracoda</taxon>
        <taxon>Podocopa</taxon>
        <taxon>Podocopida</taxon>
        <taxon>Cypridocopina</taxon>
        <taxon>Cypridoidea</taxon>
        <taxon>Cyprididae</taxon>
        <taxon>Notodromas</taxon>
    </lineage>
</organism>
<dbReference type="PROSITE" id="PS50238">
    <property type="entry name" value="RHOGAP"/>
    <property type="match status" value="1"/>
</dbReference>
<feature type="compositionally biased region" description="Low complexity" evidence="2">
    <location>
        <begin position="724"/>
        <end position="738"/>
    </location>
</feature>
<name>A0A7R9GH56_9CRUS</name>
<dbReference type="PANTHER" id="PTHR15904">
    <property type="entry name" value="FAM13"/>
    <property type="match status" value="1"/>
</dbReference>
<feature type="region of interest" description="Disordered" evidence="2">
    <location>
        <begin position="434"/>
        <end position="517"/>
    </location>
</feature>
<feature type="compositionally biased region" description="Gly residues" evidence="2">
    <location>
        <begin position="702"/>
        <end position="715"/>
    </location>
</feature>
<feature type="compositionally biased region" description="Polar residues" evidence="2">
    <location>
        <begin position="832"/>
        <end position="846"/>
    </location>
</feature>
<proteinExistence type="inferred from homology"/>
<feature type="region of interest" description="Disordered" evidence="2">
    <location>
        <begin position="699"/>
        <end position="738"/>
    </location>
</feature>
<keyword evidence="5" id="KW-1185">Reference proteome</keyword>
<protein>
    <recommendedName>
        <fullName evidence="3">Rho-GAP domain-containing protein</fullName>
    </recommendedName>
</protein>
<sequence length="846" mass="94362">KGLETEGLFRVSASQKSINRLKSSLEMELLGSGTPPPPPPAAAVLPSENVLVAPRDIPPSAAVVKMFLRELPQPLIPKDATQLFVDALLSRRPDGEQQGTGKLRELVIALPTENFATLKYLMEFLAKVAAKQEKNFMSEKSLGMVFAPCLFSLGDAMEMMAASQQQQQQQQQQQHHHHHQQQQHHQSPTEVIDLPLAKKLCEQTQEVVVALINDCDKIFAPIPDRPLMDLEGDCEELFLKCRPPPPSKRVSASPEAETILETDSNLIESVDEVTVIEADPEVDDVDDEVVVVVVDDDNNDVDIDSKRAMERMEEIPAFRSSRPLTQIKSKKSGRHHHSHHHHSSPSKRPKKISGSGSGPSSDSSCSSFDQNDQENREPNLGQPHSSSPSNDNKSDETNEEKEIKVWQASMDLDDPPVVAQRAVQSQDEVMFSPRSSFLIPREEENMKQRAADNRTSDHDVRRRDAKPCSSFDDDEDDDYTDPASLPSHCKSVVNNNNNNLLRRRASPPANTRRKNDPAYQAATLIRRRASKLKRKLVAEEEVFMKVHGVKPSKADKMISTEMRALVVQLRQCKAELKRLVDDPSPATALVILAANSAGSRAVDFARAGLIKAKYPAGDLEKTVSEIDEHLRCLRETAMVYLESKHGRPGTPEDKKIVWTLYDRYRAVKRTIVRLGMSKPNTNLIPIPEHVAMEFPKTEKLPVGGGNGNNGAGVGGTQVADVEAGSSSSGSNGKNRPVVVREAPPPVEIEFDMTIYHEGPIKDLERMQRSLIERRKELKRQIRIFEVGFEDNNGRPPRSEEERSPMDKTYRAYKEVKARMRLVEALIQKQEKTNPGNATNNTSKIVS</sequence>
<comment type="similarity">
    <text evidence="1">Belongs to the FAM13 family.</text>
</comment>
<evidence type="ECO:0000313" key="5">
    <source>
        <dbReference type="Proteomes" id="UP000678499"/>
    </source>
</evidence>
<dbReference type="InterPro" id="IPR039102">
    <property type="entry name" value="FAM13"/>
</dbReference>
<evidence type="ECO:0000256" key="1">
    <source>
        <dbReference type="ARBA" id="ARBA00007549"/>
    </source>
</evidence>
<dbReference type="SMART" id="SM00324">
    <property type="entry name" value="RhoGAP"/>
    <property type="match status" value="1"/>
</dbReference>
<feature type="domain" description="Rho-GAP" evidence="3">
    <location>
        <begin position="1"/>
        <end position="219"/>
    </location>
</feature>
<dbReference type="OrthoDB" id="6340748at2759"/>
<gene>
    <name evidence="4" type="ORF">NMOB1V02_LOCUS10008</name>
</gene>
<dbReference type="SUPFAM" id="SSF48350">
    <property type="entry name" value="GTPase activation domain, GAP"/>
    <property type="match status" value="1"/>
</dbReference>
<dbReference type="EMBL" id="CAJPEX010003780">
    <property type="protein sequence ID" value="CAG0922535.1"/>
    <property type="molecule type" value="Genomic_DNA"/>
</dbReference>
<dbReference type="Proteomes" id="UP000678499">
    <property type="component" value="Unassembled WGS sequence"/>
</dbReference>
<feature type="non-terminal residue" evidence="4">
    <location>
        <position position="1"/>
    </location>
</feature>
<dbReference type="InterPro" id="IPR059029">
    <property type="entry name" value="FAM13A_dom"/>
</dbReference>
<feature type="compositionally biased region" description="Low complexity" evidence="2">
    <location>
        <begin position="164"/>
        <end position="173"/>
    </location>
</feature>
<feature type="region of interest" description="Disordered" evidence="2">
    <location>
        <begin position="302"/>
        <end position="413"/>
    </location>
</feature>
<feature type="compositionally biased region" description="Acidic residues" evidence="2">
    <location>
        <begin position="471"/>
        <end position="480"/>
    </location>
</feature>
<feature type="compositionally biased region" description="Basic and acidic residues" evidence="2">
    <location>
        <begin position="392"/>
        <end position="404"/>
    </location>
</feature>
<dbReference type="Pfam" id="PF00620">
    <property type="entry name" value="RhoGAP"/>
    <property type="match status" value="1"/>
</dbReference>
<evidence type="ECO:0000259" key="3">
    <source>
        <dbReference type="PROSITE" id="PS50238"/>
    </source>
</evidence>
<feature type="region of interest" description="Disordered" evidence="2">
    <location>
        <begin position="161"/>
        <end position="188"/>
    </location>
</feature>
<accession>A0A7R9GH56</accession>
<dbReference type="AlphaFoldDB" id="A0A7R9GH56"/>
<dbReference type="PANTHER" id="PTHR15904:SF17">
    <property type="entry name" value="RHO-GAP DOMAIN-CONTAINING PROTEIN"/>
    <property type="match status" value="1"/>
</dbReference>
<feature type="compositionally biased region" description="Basic and acidic residues" evidence="2">
    <location>
        <begin position="303"/>
        <end position="316"/>
    </location>
</feature>
<evidence type="ECO:0000256" key="2">
    <source>
        <dbReference type="SAM" id="MobiDB-lite"/>
    </source>
</evidence>
<dbReference type="GO" id="GO:0007165">
    <property type="term" value="P:signal transduction"/>
    <property type="evidence" value="ECO:0007669"/>
    <property type="project" value="InterPro"/>
</dbReference>
<feature type="compositionally biased region" description="Basic and acidic residues" evidence="2">
    <location>
        <begin position="440"/>
        <end position="466"/>
    </location>
</feature>
<dbReference type="Gene3D" id="1.10.555.10">
    <property type="entry name" value="Rho GTPase activation protein"/>
    <property type="match status" value="1"/>
</dbReference>
<feature type="compositionally biased region" description="Low complexity" evidence="2">
    <location>
        <begin position="352"/>
        <end position="367"/>
    </location>
</feature>
<feature type="region of interest" description="Disordered" evidence="2">
    <location>
        <begin position="827"/>
        <end position="846"/>
    </location>
</feature>
<feature type="compositionally biased region" description="Polar residues" evidence="2">
    <location>
        <begin position="382"/>
        <end position="391"/>
    </location>
</feature>
<dbReference type="Pfam" id="PF26116">
    <property type="entry name" value="FAM13A"/>
    <property type="match status" value="1"/>
</dbReference>
<dbReference type="InterPro" id="IPR008936">
    <property type="entry name" value="Rho_GTPase_activation_prot"/>
</dbReference>
<dbReference type="EMBL" id="OA885817">
    <property type="protein sequence ID" value="CAD7282383.1"/>
    <property type="molecule type" value="Genomic_DNA"/>
</dbReference>
<evidence type="ECO:0000313" key="4">
    <source>
        <dbReference type="EMBL" id="CAD7282383.1"/>
    </source>
</evidence>